<dbReference type="RefSeq" id="XP_038078919.1">
    <property type="nucleotide sequence ID" value="XM_038222991.1"/>
</dbReference>
<evidence type="ECO:0000256" key="4">
    <source>
        <dbReference type="ARBA" id="ARBA00022679"/>
    </source>
</evidence>
<feature type="transmembrane region" description="Helical" evidence="10">
    <location>
        <begin position="149"/>
        <end position="168"/>
    </location>
</feature>
<feature type="transmembrane region" description="Helical" evidence="10">
    <location>
        <begin position="199"/>
        <end position="219"/>
    </location>
</feature>
<evidence type="ECO:0000256" key="1">
    <source>
        <dbReference type="ARBA" id="ARBA00004477"/>
    </source>
</evidence>
<feature type="transmembrane region" description="Helical" evidence="10">
    <location>
        <begin position="373"/>
        <end position="393"/>
    </location>
</feature>
<dbReference type="OMA" id="EIHWPGT"/>
<evidence type="ECO:0000256" key="5">
    <source>
        <dbReference type="ARBA" id="ARBA00022692"/>
    </source>
</evidence>
<keyword evidence="5 10" id="KW-0812">Transmembrane</keyword>
<accession>A0A914BRX1</accession>
<dbReference type="PANTHER" id="PTHR13205">
    <property type="entry name" value="TRANSMEMBRANE PROTEIN 15-RELATED"/>
    <property type="match status" value="1"/>
</dbReference>
<dbReference type="EC" id="2.7.1.108" evidence="3"/>
<comment type="subcellular location">
    <subcellularLocation>
        <location evidence="1">Endoplasmic reticulum membrane</location>
        <topology evidence="1">Multi-pass membrane protein</topology>
    </subcellularLocation>
</comment>
<keyword evidence="7" id="KW-0256">Endoplasmic reticulum</keyword>
<dbReference type="InterPro" id="IPR032974">
    <property type="entry name" value="Polypren_kinase"/>
</dbReference>
<evidence type="ECO:0000256" key="7">
    <source>
        <dbReference type="ARBA" id="ARBA00022824"/>
    </source>
</evidence>
<feature type="transmembrane region" description="Helical" evidence="10">
    <location>
        <begin position="117"/>
        <end position="137"/>
    </location>
</feature>
<evidence type="ECO:0000313" key="12">
    <source>
        <dbReference type="Proteomes" id="UP000887568"/>
    </source>
</evidence>
<dbReference type="PANTHER" id="PTHR13205:SF15">
    <property type="entry name" value="DOLICHOL KINASE"/>
    <property type="match status" value="1"/>
</dbReference>
<feature type="transmembrane region" description="Helical" evidence="10">
    <location>
        <begin position="225"/>
        <end position="250"/>
    </location>
</feature>
<dbReference type="AlphaFoldDB" id="A0A914BRX1"/>
<keyword evidence="6" id="KW-0418">Kinase</keyword>
<feature type="transmembrane region" description="Helical" evidence="10">
    <location>
        <begin position="51"/>
        <end position="70"/>
    </location>
</feature>
<evidence type="ECO:0000256" key="10">
    <source>
        <dbReference type="SAM" id="Phobius"/>
    </source>
</evidence>
<feature type="transmembrane region" description="Helical" evidence="10">
    <location>
        <begin position="174"/>
        <end position="192"/>
    </location>
</feature>
<feature type="transmembrane region" description="Helical" evidence="10">
    <location>
        <begin position="91"/>
        <end position="111"/>
    </location>
</feature>
<dbReference type="GO" id="GO:0043048">
    <property type="term" value="P:dolichyl monophosphate biosynthetic process"/>
    <property type="evidence" value="ECO:0007669"/>
    <property type="project" value="TreeGrafter"/>
</dbReference>
<name>A0A914BRX1_PATMI</name>
<keyword evidence="12" id="KW-1185">Reference proteome</keyword>
<evidence type="ECO:0000256" key="9">
    <source>
        <dbReference type="ARBA" id="ARBA00023136"/>
    </source>
</evidence>
<dbReference type="CTD" id="22845"/>
<dbReference type="GO" id="GO:0004168">
    <property type="term" value="F:dolichol kinase activity"/>
    <property type="evidence" value="ECO:0007669"/>
    <property type="project" value="UniProtKB-EC"/>
</dbReference>
<protein>
    <recommendedName>
        <fullName evidence="3">dolichol kinase</fullName>
        <ecNumber evidence="3">2.7.1.108</ecNumber>
    </recommendedName>
</protein>
<feature type="transmembrane region" description="Helical" evidence="10">
    <location>
        <begin position="350"/>
        <end position="367"/>
    </location>
</feature>
<dbReference type="GeneID" id="119746181"/>
<dbReference type="OrthoDB" id="377083at2759"/>
<evidence type="ECO:0000256" key="3">
    <source>
        <dbReference type="ARBA" id="ARBA00012132"/>
    </source>
</evidence>
<dbReference type="GO" id="GO:0005789">
    <property type="term" value="C:endoplasmic reticulum membrane"/>
    <property type="evidence" value="ECO:0007669"/>
    <property type="project" value="UniProtKB-SubCell"/>
</dbReference>
<keyword evidence="4" id="KW-0808">Transferase</keyword>
<comment type="similarity">
    <text evidence="2">Belongs to the polyprenol kinase family.</text>
</comment>
<keyword evidence="8 10" id="KW-1133">Transmembrane helix</keyword>
<sequence length="547" mass="59939">MSFLDSSWVKVQEIDNMFSVKKSEVLSPQWLESVVTAAGVLTIALSEADELIGAMLTTVFLVGFLIQEMAKEREVPLFRKIHFRPHSNSGLLLGNLLTPMVTASALLRVDAPQVNQYVAAVLFLCAVVPVAVLLCAVKNFRLSGVSKQRFAHQLWVIPVFGLLVWSSWSEHQLLSLVALAVTAYFFLTRLLYFLPKSFTLGEVVLISEALTLLTLQAAFSLTEGVGSLLACLQVLVLGCVVIAIAIYPVATRLQTLSHGQRTSCKPSKQANIAYLKLSAYFYLCLAAAVVLVLLPWLGYLLGRGPLRWGILFVIATKTRILLFCLWVLLVMGAVGVVTLWGSSSTVVRKYFHLLAVCIYVPGILYDVHLLHLASAGTLFIFIVLEFLRIFRVWPIGDILHDAFQVFTDAQDCGVAILTHIYLLLGMALPVWLYMESPHSQFGTSLAIYSGVLSLGVGDTAASVVGSLYGKIRWPGSKKTVEGTCAAILSQLLACRLLFYLDPSLSAHPLGWSGVLWVVSLTSVLEAVTTQIDNLVLPLFMYSLLLSL</sequence>
<evidence type="ECO:0000256" key="8">
    <source>
        <dbReference type="ARBA" id="ARBA00022989"/>
    </source>
</evidence>
<reference evidence="11" key="1">
    <citation type="submission" date="2022-11" db="UniProtKB">
        <authorList>
            <consortium name="EnsemblMetazoa"/>
        </authorList>
    </citation>
    <scope>IDENTIFICATION</scope>
</reference>
<feature type="transmembrane region" description="Helical" evidence="10">
    <location>
        <begin position="279"/>
        <end position="300"/>
    </location>
</feature>
<keyword evidence="9 10" id="KW-0472">Membrane</keyword>
<evidence type="ECO:0000313" key="11">
    <source>
        <dbReference type="EnsemblMetazoa" id="XP_038078919.1"/>
    </source>
</evidence>
<feature type="transmembrane region" description="Helical" evidence="10">
    <location>
        <begin position="414"/>
        <end position="434"/>
    </location>
</feature>
<evidence type="ECO:0000256" key="6">
    <source>
        <dbReference type="ARBA" id="ARBA00022777"/>
    </source>
</evidence>
<dbReference type="Proteomes" id="UP000887568">
    <property type="component" value="Unplaced"/>
</dbReference>
<evidence type="ECO:0000256" key="2">
    <source>
        <dbReference type="ARBA" id="ARBA00010794"/>
    </source>
</evidence>
<proteinExistence type="inferred from homology"/>
<dbReference type="EnsemblMetazoa" id="XM_038222991.1">
    <property type="protein sequence ID" value="XP_038078919.1"/>
    <property type="gene ID" value="LOC119746181"/>
</dbReference>
<feature type="transmembrane region" description="Helical" evidence="10">
    <location>
        <begin position="446"/>
        <end position="468"/>
    </location>
</feature>
<feature type="transmembrane region" description="Helical" evidence="10">
    <location>
        <begin position="320"/>
        <end position="341"/>
    </location>
</feature>
<organism evidence="11 12">
    <name type="scientific">Patiria miniata</name>
    <name type="common">Bat star</name>
    <name type="synonym">Asterina miniata</name>
    <dbReference type="NCBI Taxonomy" id="46514"/>
    <lineage>
        <taxon>Eukaryota</taxon>
        <taxon>Metazoa</taxon>
        <taxon>Echinodermata</taxon>
        <taxon>Eleutherozoa</taxon>
        <taxon>Asterozoa</taxon>
        <taxon>Asteroidea</taxon>
        <taxon>Valvatacea</taxon>
        <taxon>Valvatida</taxon>
        <taxon>Asterinidae</taxon>
        <taxon>Patiria</taxon>
    </lineage>
</organism>